<gene>
    <name evidence="1" type="ORF">SODALDRAFT_363301</name>
</gene>
<organism evidence="1 2">
    <name type="scientific">Sodiomyces alkalinus (strain CBS 110278 / VKM F-3762 / F11)</name>
    <name type="common">Alkaliphilic filamentous fungus</name>
    <dbReference type="NCBI Taxonomy" id="1314773"/>
    <lineage>
        <taxon>Eukaryota</taxon>
        <taxon>Fungi</taxon>
        <taxon>Dikarya</taxon>
        <taxon>Ascomycota</taxon>
        <taxon>Pezizomycotina</taxon>
        <taxon>Sordariomycetes</taxon>
        <taxon>Hypocreomycetidae</taxon>
        <taxon>Glomerellales</taxon>
        <taxon>Plectosphaerellaceae</taxon>
        <taxon>Sodiomyces</taxon>
    </lineage>
</organism>
<evidence type="ECO:0000313" key="2">
    <source>
        <dbReference type="Proteomes" id="UP000272025"/>
    </source>
</evidence>
<dbReference type="AlphaFoldDB" id="A0A3N2PLS7"/>
<dbReference type="Proteomes" id="UP000272025">
    <property type="component" value="Unassembled WGS sequence"/>
</dbReference>
<dbReference type="GeneID" id="39583024"/>
<protein>
    <submittedName>
        <fullName evidence="1">Uncharacterized protein</fullName>
    </submittedName>
</protein>
<dbReference type="EMBL" id="ML119061">
    <property type="protein sequence ID" value="ROT35472.1"/>
    <property type="molecule type" value="Genomic_DNA"/>
</dbReference>
<name>A0A3N2PLS7_SODAK</name>
<dbReference type="RefSeq" id="XP_028463278.1">
    <property type="nucleotide sequence ID" value="XM_028614546.1"/>
</dbReference>
<sequence length="123" mass="13329">MFPMLPNFSSREHAGTSQYPNLRGAISSIIGNYRGQSSTPKPLGRGRGVLSPLAHLTLTSYMERNLDVMLCCWMLLRKSRSEIQVSNSCPPAPSAYIVPAAPAQDTSCPSLYIPASSRTSTLV</sequence>
<reference evidence="1 2" key="1">
    <citation type="journal article" date="2018" name="Mol. Ecol.">
        <title>The obligate alkalophilic soda-lake fungus Sodiomyces alkalinus has shifted to a protein diet.</title>
        <authorList>
            <person name="Grum-Grzhimaylo A.A."/>
            <person name="Falkoski D.L."/>
            <person name="van den Heuvel J."/>
            <person name="Valero-Jimenez C.A."/>
            <person name="Min B."/>
            <person name="Choi I.G."/>
            <person name="Lipzen A."/>
            <person name="Daum C.G."/>
            <person name="Aanen D.K."/>
            <person name="Tsang A."/>
            <person name="Henrissat B."/>
            <person name="Bilanenko E.N."/>
            <person name="de Vries R.P."/>
            <person name="van Kan J.A.L."/>
            <person name="Grigoriev I.V."/>
            <person name="Debets A.J.M."/>
        </authorList>
    </citation>
    <scope>NUCLEOTIDE SEQUENCE [LARGE SCALE GENOMIC DNA]</scope>
    <source>
        <strain evidence="1 2">F11</strain>
    </source>
</reference>
<proteinExistence type="predicted"/>
<keyword evidence="2" id="KW-1185">Reference proteome</keyword>
<accession>A0A3N2PLS7</accession>
<evidence type="ECO:0000313" key="1">
    <source>
        <dbReference type="EMBL" id="ROT35472.1"/>
    </source>
</evidence>